<evidence type="ECO:0000313" key="2">
    <source>
        <dbReference type="EMBL" id="JAH02592.1"/>
    </source>
</evidence>
<feature type="region of interest" description="Disordered" evidence="1">
    <location>
        <begin position="1"/>
        <end position="20"/>
    </location>
</feature>
<reference evidence="2" key="2">
    <citation type="journal article" date="2015" name="Fish Shellfish Immunol.">
        <title>Early steps in the European eel (Anguilla anguilla)-Vibrio vulnificus interaction in the gills: Role of the RtxA13 toxin.</title>
        <authorList>
            <person name="Callol A."/>
            <person name="Pajuelo D."/>
            <person name="Ebbesson L."/>
            <person name="Teles M."/>
            <person name="MacKenzie S."/>
            <person name="Amaro C."/>
        </authorList>
    </citation>
    <scope>NUCLEOTIDE SEQUENCE</scope>
</reference>
<proteinExistence type="predicted"/>
<evidence type="ECO:0000256" key="1">
    <source>
        <dbReference type="SAM" id="MobiDB-lite"/>
    </source>
</evidence>
<sequence length="20" mass="2190">MIMATTESKNQHVVGSLSQK</sequence>
<organism evidence="2">
    <name type="scientific">Anguilla anguilla</name>
    <name type="common">European freshwater eel</name>
    <name type="synonym">Muraena anguilla</name>
    <dbReference type="NCBI Taxonomy" id="7936"/>
    <lineage>
        <taxon>Eukaryota</taxon>
        <taxon>Metazoa</taxon>
        <taxon>Chordata</taxon>
        <taxon>Craniata</taxon>
        <taxon>Vertebrata</taxon>
        <taxon>Euteleostomi</taxon>
        <taxon>Actinopterygii</taxon>
        <taxon>Neopterygii</taxon>
        <taxon>Teleostei</taxon>
        <taxon>Anguilliformes</taxon>
        <taxon>Anguillidae</taxon>
        <taxon>Anguilla</taxon>
    </lineage>
</organism>
<accession>A0A0E9PE82</accession>
<reference evidence="2" key="1">
    <citation type="submission" date="2014-11" db="EMBL/GenBank/DDBJ databases">
        <authorList>
            <person name="Amaro Gonzalez C."/>
        </authorList>
    </citation>
    <scope>NUCLEOTIDE SEQUENCE</scope>
</reference>
<protein>
    <submittedName>
        <fullName evidence="2">Uncharacterized protein</fullName>
    </submittedName>
</protein>
<dbReference type="EMBL" id="GBXM01105985">
    <property type="protein sequence ID" value="JAH02592.1"/>
    <property type="molecule type" value="Transcribed_RNA"/>
</dbReference>
<name>A0A0E9PE82_ANGAN</name>
<dbReference type="AlphaFoldDB" id="A0A0E9PE82"/>